<dbReference type="SUPFAM" id="SSF50346">
    <property type="entry name" value="PRC-barrel domain"/>
    <property type="match status" value="1"/>
</dbReference>
<organism evidence="3 4">
    <name type="scientific">Pedobacter frigiditerrae</name>
    <dbReference type="NCBI Taxonomy" id="2530452"/>
    <lineage>
        <taxon>Bacteria</taxon>
        <taxon>Pseudomonadati</taxon>
        <taxon>Bacteroidota</taxon>
        <taxon>Sphingobacteriia</taxon>
        <taxon>Sphingobacteriales</taxon>
        <taxon>Sphingobacteriaceae</taxon>
        <taxon>Pedobacter</taxon>
    </lineage>
</organism>
<dbReference type="GO" id="GO:0019684">
    <property type="term" value="P:photosynthesis, light reaction"/>
    <property type="evidence" value="ECO:0007669"/>
    <property type="project" value="InterPro"/>
</dbReference>
<dbReference type="InterPro" id="IPR014747">
    <property type="entry name" value="Bac_photo_RC_H_C"/>
</dbReference>
<name>A0A4V2MHW7_9SPHI</name>
<dbReference type="Gene3D" id="3.90.50.10">
    <property type="entry name" value="Photosynthetic Reaction Center, subunit H, domain 2"/>
    <property type="match status" value="1"/>
</dbReference>
<feature type="compositionally biased region" description="Basic and acidic residues" evidence="1">
    <location>
        <begin position="225"/>
        <end position="234"/>
    </location>
</feature>
<protein>
    <submittedName>
        <fullName evidence="3">PRC-barrel domain containing protein</fullName>
    </submittedName>
</protein>
<feature type="domain" description="PRC-barrel" evidence="2">
    <location>
        <begin position="27"/>
        <end position="95"/>
    </location>
</feature>
<evidence type="ECO:0000256" key="1">
    <source>
        <dbReference type="SAM" id="MobiDB-lite"/>
    </source>
</evidence>
<dbReference type="InterPro" id="IPR027275">
    <property type="entry name" value="PRC-brl_dom"/>
</dbReference>
<feature type="region of interest" description="Disordered" evidence="1">
    <location>
        <begin position="158"/>
        <end position="234"/>
    </location>
</feature>
<dbReference type="Pfam" id="PF05239">
    <property type="entry name" value="PRC"/>
    <property type="match status" value="1"/>
</dbReference>
<accession>A0A4V2MHW7</accession>
<reference evidence="3 4" key="1">
    <citation type="submission" date="2019-02" db="EMBL/GenBank/DDBJ databases">
        <title>Pedobacter sp. RP-1-13 sp. nov., isolated from Arctic soil.</title>
        <authorList>
            <person name="Dahal R.H."/>
        </authorList>
    </citation>
    <scope>NUCLEOTIDE SEQUENCE [LARGE SCALE GENOMIC DNA]</scope>
    <source>
        <strain evidence="3 4">RP-1-13</strain>
    </source>
</reference>
<proteinExistence type="predicted"/>
<sequence length="234" mass="26808">MEQEQHTYRYLQELNGSDYQIVDGEPNIIGWEVKSEANAYLGKIKDLLFDPQTNAVRYLIIDLTHNGMNLEDKKVMIPIGIANLHVSADEVTLPNVHMEQFNALPAYEKDEIGPATEVNIRSIIGSPAALRIEESISEFDQNQFYTHHHFDKDKFYQGRRSSESLTSQEIDGTASMAGREEEKNTIHQMVENSYQNDLHAADEQTGVNTHHNEHKAINDDEEHEETDRTKPPYQ</sequence>
<keyword evidence="4" id="KW-1185">Reference proteome</keyword>
<gene>
    <name evidence="3" type="ORF">EZ428_20300</name>
</gene>
<dbReference type="EMBL" id="SJSK01000006">
    <property type="protein sequence ID" value="TCC88066.1"/>
    <property type="molecule type" value="Genomic_DNA"/>
</dbReference>
<dbReference type="RefSeq" id="WP_131555030.1">
    <property type="nucleotide sequence ID" value="NZ_SJSK01000006.1"/>
</dbReference>
<comment type="caution">
    <text evidence="3">The sequence shown here is derived from an EMBL/GenBank/DDBJ whole genome shotgun (WGS) entry which is preliminary data.</text>
</comment>
<dbReference type="GO" id="GO:0030077">
    <property type="term" value="C:plasma membrane light-harvesting complex"/>
    <property type="evidence" value="ECO:0007669"/>
    <property type="project" value="InterPro"/>
</dbReference>
<dbReference type="InterPro" id="IPR011033">
    <property type="entry name" value="PRC_barrel-like_sf"/>
</dbReference>
<evidence type="ECO:0000313" key="3">
    <source>
        <dbReference type="EMBL" id="TCC88066.1"/>
    </source>
</evidence>
<evidence type="ECO:0000313" key="4">
    <source>
        <dbReference type="Proteomes" id="UP000292884"/>
    </source>
</evidence>
<dbReference type="OrthoDB" id="1422173at2"/>
<dbReference type="AlphaFoldDB" id="A0A4V2MHW7"/>
<evidence type="ECO:0000259" key="2">
    <source>
        <dbReference type="Pfam" id="PF05239"/>
    </source>
</evidence>
<feature type="compositionally biased region" description="Polar residues" evidence="1">
    <location>
        <begin position="186"/>
        <end position="196"/>
    </location>
</feature>
<dbReference type="Proteomes" id="UP000292884">
    <property type="component" value="Unassembled WGS sequence"/>
</dbReference>